<protein>
    <submittedName>
        <fullName evidence="1">Uncharacterized protein</fullName>
    </submittedName>
</protein>
<proteinExistence type="predicted"/>
<dbReference type="EMBL" id="JBANDL010000002">
    <property type="protein sequence ID" value="MEI2453836.1"/>
    <property type="molecule type" value="Genomic_DNA"/>
</dbReference>
<name>A0ABU8CYI7_9GAMM</name>
<gene>
    <name evidence="1" type="ORF">V2J18_03985</name>
</gene>
<keyword evidence="2" id="KW-1185">Reference proteome</keyword>
<evidence type="ECO:0000313" key="1">
    <source>
        <dbReference type="EMBL" id="MEI2453836.1"/>
    </source>
</evidence>
<comment type="caution">
    <text evidence="1">The sequence shown here is derived from an EMBL/GenBank/DDBJ whole genome shotgun (WGS) entry which is preliminary data.</text>
</comment>
<sequence>MKDTERSTTVIPLPTRLNVTRIRLGNIWLTASELVRTMAHAERSVSDAPYVLMLDSQGDVHALQSGDADYATSVGADGFVCTLDATTQVDQLAASLRAAALRQGAQEIA</sequence>
<organism evidence="1 2">
    <name type="scientific">Lysobacter firmicutimachus</name>
    <dbReference type="NCBI Taxonomy" id="1792846"/>
    <lineage>
        <taxon>Bacteria</taxon>
        <taxon>Pseudomonadati</taxon>
        <taxon>Pseudomonadota</taxon>
        <taxon>Gammaproteobacteria</taxon>
        <taxon>Lysobacterales</taxon>
        <taxon>Lysobacteraceae</taxon>
        <taxon>Lysobacter</taxon>
    </lineage>
</organism>
<dbReference type="Proteomes" id="UP001387215">
    <property type="component" value="Unassembled WGS sequence"/>
</dbReference>
<accession>A0ABU8CYI7</accession>
<reference evidence="1 2" key="1">
    <citation type="submission" date="2024-02" db="EMBL/GenBank/DDBJ databases">
        <title>Lysobacter Genome Sequencing and Mining.</title>
        <authorList>
            <person name="Bierman J."/>
            <person name="Walker M.C."/>
        </authorList>
    </citation>
    <scope>NUCLEOTIDE SEQUENCE [LARGE SCALE GENOMIC DNA]</scope>
    <source>
        <strain evidence="1 2">PB6250</strain>
    </source>
</reference>
<dbReference type="RefSeq" id="WP_336131060.1">
    <property type="nucleotide sequence ID" value="NZ_JBANDL010000002.1"/>
</dbReference>
<evidence type="ECO:0000313" key="2">
    <source>
        <dbReference type="Proteomes" id="UP001387215"/>
    </source>
</evidence>